<sequence length="16" mass="1874">MVYVDSELGKVHKLQK</sequence>
<name>A0A0A9HA42_ARUDO</name>
<organism evidence="1">
    <name type="scientific">Arundo donax</name>
    <name type="common">Giant reed</name>
    <name type="synonym">Donax arundinaceus</name>
    <dbReference type="NCBI Taxonomy" id="35708"/>
    <lineage>
        <taxon>Eukaryota</taxon>
        <taxon>Viridiplantae</taxon>
        <taxon>Streptophyta</taxon>
        <taxon>Embryophyta</taxon>
        <taxon>Tracheophyta</taxon>
        <taxon>Spermatophyta</taxon>
        <taxon>Magnoliopsida</taxon>
        <taxon>Liliopsida</taxon>
        <taxon>Poales</taxon>
        <taxon>Poaceae</taxon>
        <taxon>PACMAD clade</taxon>
        <taxon>Arundinoideae</taxon>
        <taxon>Arundineae</taxon>
        <taxon>Arundo</taxon>
    </lineage>
</organism>
<dbReference type="EMBL" id="GBRH01168108">
    <property type="protein sequence ID" value="JAE29788.1"/>
    <property type="molecule type" value="Transcribed_RNA"/>
</dbReference>
<reference evidence="1" key="1">
    <citation type="submission" date="2014-09" db="EMBL/GenBank/DDBJ databases">
        <authorList>
            <person name="Magalhaes I.L.F."/>
            <person name="Oliveira U."/>
            <person name="Santos F.R."/>
            <person name="Vidigal T.H.D.A."/>
            <person name="Brescovit A.D."/>
            <person name="Santos A.J."/>
        </authorList>
    </citation>
    <scope>NUCLEOTIDE SEQUENCE</scope>
    <source>
        <tissue evidence="1">Shoot tissue taken approximately 20 cm above the soil surface</tissue>
    </source>
</reference>
<dbReference type="AlphaFoldDB" id="A0A0A9HA42"/>
<proteinExistence type="predicted"/>
<protein>
    <submittedName>
        <fullName evidence="1">Uncharacterized protein</fullName>
    </submittedName>
</protein>
<accession>A0A0A9HA42</accession>
<evidence type="ECO:0000313" key="1">
    <source>
        <dbReference type="EMBL" id="JAE29788.1"/>
    </source>
</evidence>
<reference evidence="1" key="2">
    <citation type="journal article" date="2015" name="Data Brief">
        <title>Shoot transcriptome of the giant reed, Arundo donax.</title>
        <authorList>
            <person name="Barrero R.A."/>
            <person name="Guerrero F.D."/>
            <person name="Moolhuijzen P."/>
            <person name="Goolsby J.A."/>
            <person name="Tidwell J."/>
            <person name="Bellgard S.E."/>
            <person name="Bellgard M.I."/>
        </authorList>
    </citation>
    <scope>NUCLEOTIDE SEQUENCE</scope>
    <source>
        <tissue evidence="1">Shoot tissue taken approximately 20 cm above the soil surface</tissue>
    </source>
</reference>